<reference evidence="2" key="1">
    <citation type="journal article" date="2025" name="Aquaculture">
        <title>Assessment of the bioflocculant production and safety properties of Metabacillus hrfriensis sp. nov. based on phenotypic and whole-genome sequencing analysis.</title>
        <authorList>
            <person name="Zhang R."/>
            <person name="Zhao Z."/>
            <person name="Luo L."/>
            <person name="Wang S."/>
            <person name="Guo K."/>
            <person name="Xu W."/>
        </authorList>
    </citation>
    <scope>NUCLEOTIDE SEQUENCE [LARGE SCALE GENOMIC DNA]</scope>
    <source>
        <strain evidence="2">CT-WN-B3</strain>
    </source>
</reference>
<gene>
    <name evidence="1" type="ORF">QLQ22_13410</name>
</gene>
<protein>
    <submittedName>
        <fullName evidence="1">Nucleotidyltransferase family protein</fullName>
    </submittedName>
</protein>
<sequence>MRLNLAKVPRELKIIFELLKDESVENLVEKGRYLFTKIDWTLFLKLCTHHRVYTMIYPRLKQLPEGMIPSKVIQYLADKYRNNTFKMLFLSAEMEQLSKKLTEDQIRVLFLKGPVIALDLYGDISLRTSSDLDFLVPFEKLERTEELLKSLGYEKDEYIQSVLGDWKWRHHHFTYFHPVKKTKAEVHWRMNPGPGPEPHFDDLWKDRRKSELTTSPIYFLGKEDLFLFLVSHGARHGWSRLRWLTDIQHMMGQDIDWNKLQVLLKKYYFINQGSQALVLASELLNAKVNTDMTHMVENKKSRGLAQEAIFYFERMVNLHTDPVPDDICKYHAKHLFSLMSPKQKILFLLSCVHPLPEDAETLPLPNQLHFLYFPFRPFLWAWRKTKKETRYLRGQKS</sequence>
<proteinExistence type="predicted"/>
<accession>A0ACD4R5K0</accession>
<evidence type="ECO:0000313" key="2">
    <source>
        <dbReference type="Proteomes" id="UP001226091"/>
    </source>
</evidence>
<dbReference type="EMBL" id="CP126116">
    <property type="protein sequence ID" value="WHZ55723.1"/>
    <property type="molecule type" value="Genomic_DNA"/>
</dbReference>
<keyword evidence="2" id="KW-1185">Reference proteome</keyword>
<dbReference type="Proteomes" id="UP001226091">
    <property type="component" value="Chromosome"/>
</dbReference>
<name>A0ACD4R5K0_9BACI</name>
<evidence type="ECO:0000313" key="1">
    <source>
        <dbReference type="EMBL" id="WHZ55723.1"/>
    </source>
</evidence>
<organism evidence="1 2">
    <name type="scientific">Metabacillus hrfriensis</name>
    <dbReference type="NCBI Taxonomy" id="3048891"/>
    <lineage>
        <taxon>Bacteria</taxon>
        <taxon>Bacillati</taxon>
        <taxon>Bacillota</taxon>
        <taxon>Bacilli</taxon>
        <taxon>Bacillales</taxon>
        <taxon>Bacillaceae</taxon>
        <taxon>Metabacillus</taxon>
    </lineage>
</organism>